<dbReference type="Gene3D" id="6.10.140.1350">
    <property type="match status" value="1"/>
</dbReference>
<dbReference type="AlphaFoldDB" id="A0A5P1FD75"/>
<accession>A0A5P1FD75</accession>
<dbReference type="OrthoDB" id="2538017at2759"/>
<reference evidence="10" key="1">
    <citation type="journal article" date="2017" name="Nat. Commun.">
        <title>The asparagus genome sheds light on the origin and evolution of a young Y chromosome.</title>
        <authorList>
            <person name="Harkess A."/>
            <person name="Zhou J."/>
            <person name="Xu C."/>
            <person name="Bowers J.E."/>
            <person name="Van der Hulst R."/>
            <person name="Ayyampalayam S."/>
            <person name="Mercati F."/>
            <person name="Riccardi P."/>
            <person name="McKain M.R."/>
            <person name="Kakrana A."/>
            <person name="Tang H."/>
            <person name="Ray J."/>
            <person name="Groenendijk J."/>
            <person name="Arikit S."/>
            <person name="Mathioni S.M."/>
            <person name="Nakano M."/>
            <person name="Shan H."/>
            <person name="Telgmann-Rauber A."/>
            <person name="Kanno A."/>
            <person name="Yue Z."/>
            <person name="Chen H."/>
            <person name="Li W."/>
            <person name="Chen Y."/>
            <person name="Xu X."/>
            <person name="Zhang Y."/>
            <person name="Luo S."/>
            <person name="Chen H."/>
            <person name="Gao J."/>
            <person name="Mao Z."/>
            <person name="Pires J.C."/>
            <person name="Luo M."/>
            <person name="Kudrna D."/>
            <person name="Wing R.A."/>
            <person name="Meyers B.C."/>
            <person name="Yi K."/>
            <person name="Kong H."/>
            <person name="Lavrijsen P."/>
            <person name="Sunseri F."/>
            <person name="Falavigna A."/>
            <person name="Ye Y."/>
            <person name="Leebens-Mack J.H."/>
            <person name="Chen G."/>
        </authorList>
    </citation>
    <scope>NUCLEOTIDE SEQUENCE [LARGE SCALE GENOMIC DNA]</scope>
    <source>
        <strain evidence="10">cv. DH0086</strain>
    </source>
</reference>
<feature type="region of interest" description="Disordered" evidence="8">
    <location>
        <begin position="209"/>
        <end position="237"/>
    </location>
</feature>
<dbReference type="OMA" id="MSSTHEF"/>
<evidence type="ECO:0000256" key="5">
    <source>
        <dbReference type="ARBA" id="ARBA00023010"/>
    </source>
</evidence>
<dbReference type="PANTHER" id="PTHR13437:SF2">
    <property type="entry name" value="NUCLEOPORIN P58_P45"/>
    <property type="match status" value="1"/>
</dbReference>
<dbReference type="Gramene" id="ONK76004">
    <property type="protein sequence ID" value="ONK76004"/>
    <property type="gene ID" value="A4U43_C03F22830"/>
</dbReference>
<gene>
    <name evidence="9" type="ORF">A4U43_C03F22830</name>
</gene>
<dbReference type="Proteomes" id="UP000243459">
    <property type="component" value="Chromosome 3"/>
</dbReference>
<dbReference type="GO" id="GO:0005643">
    <property type="term" value="C:nuclear pore"/>
    <property type="evidence" value="ECO:0007669"/>
    <property type="project" value="UniProtKB-SubCell"/>
</dbReference>
<keyword evidence="2" id="KW-0813">Transport</keyword>
<sequence length="345" mass="38493">MFLEINERIQQYKDESETVDRCERLYGTFGDKFDIEVERTSQEIRRLDIFFKEKKTDVQQMLSVTRDMETLEASISSNLSSASSYGLSSCNMGLPGTSFYRGLLMRPTPFLQNTVERFQNKLRECGKWLDENEQLILMDTFGPSSSFSSLPWAIKDTMSSTHEFFVYVAGKVEKLHEMVESLKKNFLLGWQQQGQRGNPFFEADRQEAARQENAARRTLNFSSTTEQPNPISGSFPNPAMLQQSVGNFLASFSCQYEMFSSPTPSIPASGTPYFPPSNPTAPMDSTSQSGFTQNPAMSGGASSSFAPISLAGSPLSFAIGAAGSARPGPASTRVSPRLRDRRRRR</sequence>
<feature type="compositionally biased region" description="Polar residues" evidence="8">
    <location>
        <begin position="283"/>
        <end position="305"/>
    </location>
</feature>
<dbReference type="EMBL" id="CM007383">
    <property type="protein sequence ID" value="ONK76004.1"/>
    <property type="molecule type" value="Genomic_DNA"/>
</dbReference>
<dbReference type="InterPro" id="IPR024882">
    <property type="entry name" value="NUP58/p45/49"/>
</dbReference>
<keyword evidence="10" id="KW-1185">Reference proteome</keyword>
<dbReference type="PANTHER" id="PTHR13437">
    <property type="entry name" value="NUCLEOPORIN P58/P45 NUCLEOPORIN-LIKE PROTEIN 1"/>
    <property type="match status" value="1"/>
</dbReference>
<name>A0A5P1FD75_ASPOF</name>
<dbReference type="GO" id="GO:0008139">
    <property type="term" value="F:nuclear localization sequence binding"/>
    <property type="evidence" value="ECO:0007669"/>
    <property type="project" value="InterPro"/>
</dbReference>
<proteinExistence type="predicted"/>
<dbReference type="GO" id="GO:0051028">
    <property type="term" value="P:mRNA transport"/>
    <property type="evidence" value="ECO:0007669"/>
    <property type="project" value="UniProtKB-KW"/>
</dbReference>
<evidence type="ECO:0000256" key="8">
    <source>
        <dbReference type="SAM" id="MobiDB-lite"/>
    </source>
</evidence>
<dbReference type="GO" id="GO:0015031">
    <property type="term" value="P:protein transport"/>
    <property type="evidence" value="ECO:0007669"/>
    <property type="project" value="UniProtKB-KW"/>
</dbReference>
<evidence type="ECO:0000256" key="6">
    <source>
        <dbReference type="ARBA" id="ARBA00023132"/>
    </source>
</evidence>
<dbReference type="GO" id="GO:0017056">
    <property type="term" value="F:structural constituent of nuclear pore"/>
    <property type="evidence" value="ECO:0007669"/>
    <property type="project" value="InterPro"/>
</dbReference>
<evidence type="ECO:0000256" key="4">
    <source>
        <dbReference type="ARBA" id="ARBA00022927"/>
    </source>
</evidence>
<evidence type="ECO:0000313" key="10">
    <source>
        <dbReference type="Proteomes" id="UP000243459"/>
    </source>
</evidence>
<evidence type="ECO:0000256" key="7">
    <source>
        <dbReference type="ARBA" id="ARBA00023242"/>
    </source>
</evidence>
<protein>
    <submittedName>
        <fullName evidence="9">Uncharacterized protein</fullName>
    </submittedName>
</protein>
<comment type="subcellular location">
    <subcellularLocation>
        <location evidence="1">Nucleus</location>
        <location evidence="1">Nuclear pore complex</location>
    </subcellularLocation>
</comment>
<feature type="compositionally biased region" description="Low complexity" evidence="8">
    <location>
        <begin position="319"/>
        <end position="335"/>
    </location>
</feature>
<evidence type="ECO:0000313" key="9">
    <source>
        <dbReference type="EMBL" id="ONK76004.1"/>
    </source>
</evidence>
<keyword evidence="7" id="KW-0539">Nucleus</keyword>
<organism evidence="9 10">
    <name type="scientific">Asparagus officinalis</name>
    <name type="common">Garden asparagus</name>
    <dbReference type="NCBI Taxonomy" id="4686"/>
    <lineage>
        <taxon>Eukaryota</taxon>
        <taxon>Viridiplantae</taxon>
        <taxon>Streptophyta</taxon>
        <taxon>Embryophyta</taxon>
        <taxon>Tracheophyta</taxon>
        <taxon>Spermatophyta</taxon>
        <taxon>Magnoliopsida</taxon>
        <taxon>Liliopsida</taxon>
        <taxon>Asparagales</taxon>
        <taxon>Asparagaceae</taxon>
        <taxon>Asparagoideae</taxon>
        <taxon>Asparagus</taxon>
    </lineage>
</organism>
<feature type="region of interest" description="Disordered" evidence="8">
    <location>
        <begin position="319"/>
        <end position="345"/>
    </location>
</feature>
<evidence type="ECO:0000256" key="3">
    <source>
        <dbReference type="ARBA" id="ARBA00022816"/>
    </source>
</evidence>
<feature type="region of interest" description="Disordered" evidence="8">
    <location>
        <begin position="267"/>
        <end position="305"/>
    </location>
</feature>
<evidence type="ECO:0000256" key="2">
    <source>
        <dbReference type="ARBA" id="ARBA00022448"/>
    </source>
</evidence>
<evidence type="ECO:0000256" key="1">
    <source>
        <dbReference type="ARBA" id="ARBA00004567"/>
    </source>
</evidence>
<keyword evidence="4" id="KW-0653">Protein transport</keyword>
<keyword evidence="6" id="KW-0906">Nuclear pore complex</keyword>
<feature type="compositionally biased region" description="Polar residues" evidence="8">
    <location>
        <begin position="219"/>
        <end position="237"/>
    </location>
</feature>
<keyword evidence="3" id="KW-0509">mRNA transport</keyword>
<keyword evidence="5" id="KW-0811">Translocation</keyword>